<dbReference type="PANTHER" id="PTHR46401:SF2">
    <property type="entry name" value="GLYCOSYLTRANSFERASE WBBK-RELATED"/>
    <property type="match status" value="1"/>
</dbReference>
<keyword evidence="2" id="KW-1133">Transmembrane helix</keyword>
<organism evidence="4 5">
    <name type="scientific">Candidatus Roizmanbacteria bacterium RIFCSPLOWO2_01_FULL_37_16</name>
    <dbReference type="NCBI Taxonomy" id="1802058"/>
    <lineage>
        <taxon>Bacteria</taxon>
        <taxon>Candidatus Roizmaniibacteriota</taxon>
    </lineage>
</organism>
<keyword evidence="2" id="KW-0812">Transmembrane</keyword>
<keyword evidence="2" id="KW-0472">Membrane</keyword>
<dbReference type="EMBL" id="MGAI01000050">
    <property type="protein sequence ID" value="OGK43466.1"/>
    <property type="molecule type" value="Genomic_DNA"/>
</dbReference>
<dbReference type="SUPFAM" id="SSF53756">
    <property type="entry name" value="UDP-Glycosyltransferase/glycogen phosphorylase"/>
    <property type="match status" value="1"/>
</dbReference>
<dbReference type="AlphaFoldDB" id="A0A1F7IJC9"/>
<accession>A0A1F7IJC9</accession>
<comment type="caution">
    <text evidence="4">The sequence shown here is derived from an EMBL/GenBank/DDBJ whole genome shotgun (WGS) entry which is preliminary data.</text>
</comment>
<evidence type="ECO:0000259" key="3">
    <source>
        <dbReference type="Pfam" id="PF00534"/>
    </source>
</evidence>
<evidence type="ECO:0000256" key="2">
    <source>
        <dbReference type="SAM" id="Phobius"/>
    </source>
</evidence>
<feature type="domain" description="Glycosyl transferase family 1" evidence="3">
    <location>
        <begin position="220"/>
        <end position="344"/>
    </location>
</feature>
<evidence type="ECO:0000313" key="5">
    <source>
        <dbReference type="Proteomes" id="UP000178040"/>
    </source>
</evidence>
<dbReference type="GO" id="GO:0016757">
    <property type="term" value="F:glycosyltransferase activity"/>
    <property type="evidence" value="ECO:0007669"/>
    <property type="project" value="InterPro"/>
</dbReference>
<feature type="transmembrane region" description="Helical" evidence="2">
    <location>
        <begin position="109"/>
        <end position="128"/>
    </location>
</feature>
<dbReference type="InterPro" id="IPR001296">
    <property type="entry name" value="Glyco_trans_1"/>
</dbReference>
<protein>
    <recommendedName>
        <fullName evidence="3">Glycosyl transferase family 1 domain-containing protein</fullName>
    </recommendedName>
</protein>
<name>A0A1F7IJC9_9BACT</name>
<dbReference type="GO" id="GO:0009103">
    <property type="term" value="P:lipopolysaccharide biosynthetic process"/>
    <property type="evidence" value="ECO:0007669"/>
    <property type="project" value="TreeGrafter"/>
</dbReference>
<feature type="transmembrane region" description="Helical" evidence="2">
    <location>
        <begin position="170"/>
        <end position="186"/>
    </location>
</feature>
<dbReference type="Pfam" id="PF00534">
    <property type="entry name" value="Glycos_transf_1"/>
    <property type="match status" value="1"/>
</dbReference>
<evidence type="ECO:0000313" key="4">
    <source>
        <dbReference type="EMBL" id="OGK43466.1"/>
    </source>
</evidence>
<dbReference type="Proteomes" id="UP000178040">
    <property type="component" value="Unassembled WGS sequence"/>
</dbReference>
<gene>
    <name evidence="4" type="ORF">A3B40_01945</name>
</gene>
<reference evidence="4 5" key="1">
    <citation type="journal article" date="2016" name="Nat. Commun.">
        <title>Thousands of microbial genomes shed light on interconnected biogeochemical processes in an aquifer system.</title>
        <authorList>
            <person name="Anantharaman K."/>
            <person name="Brown C.T."/>
            <person name="Hug L.A."/>
            <person name="Sharon I."/>
            <person name="Castelle C.J."/>
            <person name="Probst A.J."/>
            <person name="Thomas B.C."/>
            <person name="Singh A."/>
            <person name="Wilkins M.J."/>
            <person name="Karaoz U."/>
            <person name="Brodie E.L."/>
            <person name="Williams K.H."/>
            <person name="Hubbard S.S."/>
            <person name="Banfield J.F."/>
        </authorList>
    </citation>
    <scope>NUCLEOTIDE SEQUENCE [LARGE SCALE GENOMIC DNA]</scope>
</reference>
<keyword evidence="1" id="KW-0808">Transferase</keyword>
<dbReference type="PANTHER" id="PTHR46401">
    <property type="entry name" value="GLYCOSYLTRANSFERASE WBBK-RELATED"/>
    <property type="match status" value="1"/>
</dbReference>
<sequence>MKKNLDKFNHQDTIAVITSFPNPKEGAKRKREFNAIAWHSEKTLKDLSNYRRVIVLAEKNSYKGQSYFVNKNLGVKRVWSKKSNFSILSLAWEVLKMDYIKTVYIPFEFNLFGGTIHNLLFLFVLLILRLRQKRIVIEVHQVIENVEKLSKHVNIQGRILPAFYNLGLKIYYFLFGLLANNIIVFEQELKNRLKKYVPETKIITLSLSTQKNKLTNKIYARKKLGLPKKDFLVMAFGYINGYKGLDFMVEAFAKSQTRNIRLVIAGGKNPYLRDQKFYQRFYRNLISKAETIKKIILTGFVPDKKVGLYFSAADLIVLPYEVFMSASGPFSLALSYGKPIILSNKLIPYFKSADFRLSLKEAKLGLNDIFFPLNSAFLLALIKKIKSNKNLYHQLLLFSKSLAVKRSSKSVKHNYLSIFFPPLRPSLKGGETRVNLAYN</sequence>
<dbReference type="Gene3D" id="3.40.50.2000">
    <property type="entry name" value="Glycogen Phosphorylase B"/>
    <property type="match status" value="1"/>
</dbReference>
<proteinExistence type="predicted"/>
<evidence type="ECO:0000256" key="1">
    <source>
        <dbReference type="ARBA" id="ARBA00022679"/>
    </source>
</evidence>